<gene>
    <name evidence="1" type="ORF">LCGC14_1745820</name>
</gene>
<organism evidence="1">
    <name type="scientific">marine sediment metagenome</name>
    <dbReference type="NCBI Taxonomy" id="412755"/>
    <lineage>
        <taxon>unclassified sequences</taxon>
        <taxon>metagenomes</taxon>
        <taxon>ecological metagenomes</taxon>
    </lineage>
</organism>
<name>A0A0F9H5E6_9ZZZZ</name>
<protein>
    <submittedName>
        <fullName evidence="1">Uncharacterized protein</fullName>
    </submittedName>
</protein>
<proteinExistence type="predicted"/>
<comment type="caution">
    <text evidence="1">The sequence shown here is derived from an EMBL/GenBank/DDBJ whole genome shotgun (WGS) entry which is preliminary data.</text>
</comment>
<dbReference type="EMBL" id="LAZR01016039">
    <property type="protein sequence ID" value="KKM06250.1"/>
    <property type="molecule type" value="Genomic_DNA"/>
</dbReference>
<accession>A0A0F9H5E6</accession>
<reference evidence="1" key="1">
    <citation type="journal article" date="2015" name="Nature">
        <title>Complex archaea that bridge the gap between prokaryotes and eukaryotes.</title>
        <authorList>
            <person name="Spang A."/>
            <person name="Saw J.H."/>
            <person name="Jorgensen S.L."/>
            <person name="Zaremba-Niedzwiedzka K."/>
            <person name="Martijn J."/>
            <person name="Lind A.E."/>
            <person name="van Eijk R."/>
            <person name="Schleper C."/>
            <person name="Guy L."/>
            <person name="Ettema T.J."/>
        </authorList>
    </citation>
    <scope>NUCLEOTIDE SEQUENCE</scope>
</reference>
<evidence type="ECO:0000313" key="1">
    <source>
        <dbReference type="EMBL" id="KKM06250.1"/>
    </source>
</evidence>
<dbReference type="AlphaFoldDB" id="A0A0F9H5E6"/>
<sequence>MKLCKHCERLTARYKEYRPERTVNCRKGHRVTVGQPHPAPGKVYNDKA</sequence>